<reference evidence="2 3" key="1">
    <citation type="submission" date="2024-09" db="EMBL/GenBank/DDBJ databases">
        <authorList>
            <person name="Sun Q."/>
            <person name="Mori K."/>
        </authorList>
    </citation>
    <scope>NUCLEOTIDE SEQUENCE [LARGE SCALE GENOMIC DNA]</scope>
    <source>
        <strain evidence="2 3">CCM 7609</strain>
    </source>
</reference>
<organism evidence="2 3">
    <name type="scientific">Citricoccus parietis</name>
    <dbReference type="NCBI Taxonomy" id="592307"/>
    <lineage>
        <taxon>Bacteria</taxon>
        <taxon>Bacillati</taxon>
        <taxon>Actinomycetota</taxon>
        <taxon>Actinomycetes</taxon>
        <taxon>Micrococcales</taxon>
        <taxon>Micrococcaceae</taxon>
        <taxon>Citricoccus</taxon>
    </lineage>
</organism>
<comment type="caution">
    <text evidence="2">The sequence shown here is derived from an EMBL/GenBank/DDBJ whole genome shotgun (WGS) entry which is preliminary data.</text>
</comment>
<dbReference type="Proteomes" id="UP001589575">
    <property type="component" value="Unassembled WGS sequence"/>
</dbReference>
<keyword evidence="3" id="KW-1185">Reference proteome</keyword>
<feature type="region of interest" description="Disordered" evidence="1">
    <location>
        <begin position="1"/>
        <end position="32"/>
    </location>
</feature>
<sequence length="64" mass="7094">MRAWTPPRTRARRANARTPSCSCTSPRTGKTSTSCRSCVTCGWRYPATANARSMPRSDSAATRW</sequence>
<evidence type="ECO:0000313" key="2">
    <source>
        <dbReference type="EMBL" id="MFB9069933.1"/>
    </source>
</evidence>
<proteinExistence type="predicted"/>
<evidence type="ECO:0000256" key="1">
    <source>
        <dbReference type="SAM" id="MobiDB-lite"/>
    </source>
</evidence>
<gene>
    <name evidence="2" type="ORF">ACFFX0_01465</name>
</gene>
<evidence type="ECO:0000313" key="3">
    <source>
        <dbReference type="Proteomes" id="UP001589575"/>
    </source>
</evidence>
<feature type="compositionally biased region" description="Polar residues" evidence="1">
    <location>
        <begin position="20"/>
        <end position="32"/>
    </location>
</feature>
<dbReference type="EMBL" id="JBHMFI010000001">
    <property type="protein sequence ID" value="MFB9069933.1"/>
    <property type="molecule type" value="Genomic_DNA"/>
</dbReference>
<accession>A0ABV5FTB8</accession>
<name>A0ABV5FTB8_9MICC</name>
<protein>
    <submittedName>
        <fullName evidence="2">Uncharacterized protein</fullName>
    </submittedName>
</protein>